<dbReference type="EMBL" id="NJIH01000009">
    <property type="protein sequence ID" value="OWT57679.1"/>
    <property type="molecule type" value="Genomic_DNA"/>
</dbReference>
<evidence type="ECO:0000256" key="1">
    <source>
        <dbReference type="ARBA" id="ARBA00007749"/>
    </source>
</evidence>
<feature type="domain" description="Metallo-beta-lactamase" evidence="5">
    <location>
        <begin position="58"/>
        <end position="266"/>
    </location>
</feature>
<dbReference type="Pfam" id="PF00753">
    <property type="entry name" value="Lactamase_B"/>
    <property type="match status" value="1"/>
</dbReference>
<keyword evidence="2" id="KW-0479">Metal-binding</keyword>
<organism evidence="6 7">
    <name type="scientific">Candidimonas nitroreducens</name>
    <dbReference type="NCBI Taxonomy" id="683354"/>
    <lineage>
        <taxon>Bacteria</taxon>
        <taxon>Pseudomonadati</taxon>
        <taxon>Pseudomonadota</taxon>
        <taxon>Betaproteobacteria</taxon>
        <taxon>Burkholderiales</taxon>
        <taxon>Alcaligenaceae</taxon>
        <taxon>Candidimonas</taxon>
    </lineage>
</organism>
<dbReference type="PANTHER" id="PTHR42978:SF6">
    <property type="entry name" value="QUORUM-QUENCHING LACTONASE YTNP-RELATED"/>
    <property type="match status" value="1"/>
</dbReference>
<dbReference type="InterPro" id="IPR051013">
    <property type="entry name" value="MBL_superfamily_lactonases"/>
</dbReference>
<protein>
    <submittedName>
        <fullName evidence="6">MBL fold metallo-hydrolase</fullName>
    </submittedName>
</protein>
<dbReference type="InterPro" id="IPR001279">
    <property type="entry name" value="Metallo-B-lactamas"/>
</dbReference>
<comment type="similarity">
    <text evidence="1">Belongs to the metallo-beta-lactamase superfamily.</text>
</comment>
<keyword evidence="3 6" id="KW-0378">Hydrolase</keyword>
<dbReference type="GO" id="GO:0046872">
    <property type="term" value="F:metal ion binding"/>
    <property type="evidence" value="ECO:0007669"/>
    <property type="project" value="UniProtKB-KW"/>
</dbReference>
<dbReference type="Gene3D" id="3.60.15.10">
    <property type="entry name" value="Ribonuclease Z/Hydroxyacylglutathione hydrolase-like"/>
    <property type="match status" value="1"/>
</dbReference>
<dbReference type="CDD" id="cd16277">
    <property type="entry name" value="metallo-hydrolase-like_MBL-fold"/>
    <property type="match status" value="1"/>
</dbReference>
<dbReference type="SUPFAM" id="SSF56281">
    <property type="entry name" value="Metallo-hydrolase/oxidoreductase"/>
    <property type="match status" value="1"/>
</dbReference>
<name>A0A225MFD5_9BURK</name>
<keyword evidence="4" id="KW-0862">Zinc</keyword>
<dbReference type="InterPro" id="IPR036866">
    <property type="entry name" value="RibonucZ/Hydroxyglut_hydro"/>
</dbReference>
<accession>A0A225MFD5</accession>
<dbReference type="PANTHER" id="PTHR42978">
    <property type="entry name" value="QUORUM-QUENCHING LACTONASE YTNP-RELATED-RELATED"/>
    <property type="match status" value="1"/>
</dbReference>
<dbReference type="OrthoDB" id="5443440at2"/>
<evidence type="ECO:0000259" key="5">
    <source>
        <dbReference type="SMART" id="SM00849"/>
    </source>
</evidence>
<evidence type="ECO:0000256" key="4">
    <source>
        <dbReference type="ARBA" id="ARBA00022833"/>
    </source>
</evidence>
<comment type="caution">
    <text evidence="6">The sequence shown here is derived from an EMBL/GenBank/DDBJ whole genome shotgun (WGS) entry which is preliminary data.</text>
</comment>
<sequence length="290" mass="32753">MDAVYRIGGFTVYRVVELVAPLRSAFEMLPSLTRECLEENRHWLQPHSLGPNDIFSLTYQSYIVRTPHHTILVDSCLGNDKPRLEPEWNMKTDDNFVRGLAAVDVTLEDIDYVMCTHLHVDHAGWNTRLVDGRWVPTFPNARYIFGRRELESAKTRYAKGGYPSYANGVLPILEAGRADIVEDDYQIGDYVRLLPTPGHTDGHVAFCFGKSVDAAVMTGDLLHVPLQIRYPELSFSRDKDSVQSALTRRSFLEHFCDTPTLCCTAHLPSPSVGRIKRWGDGYRLLPVGCA</sequence>
<evidence type="ECO:0000256" key="3">
    <source>
        <dbReference type="ARBA" id="ARBA00022801"/>
    </source>
</evidence>
<evidence type="ECO:0000313" key="6">
    <source>
        <dbReference type="EMBL" id="OWT57679.1"/>
    </source>
</evidence>
<reference evidence="7" key="1">
    <citation type="submission" date="2017-06" db="EMBL/GenBank/DDBJ databases">
        <title>Herbaspirillum phytohormonus sp. nov., isolated from the root nodule of Robinia pseudoacacia in lead-zinc mine.</title>
        <authorList>
            <person name="Fan M."/>
            <person name="Lin Y."/>
        </authorList>
    </citation>
    <scope>NUCLEOTIDE SEQUENCE [LARGE SCALE GENOMIC DNA]</scope>
    <source>
        <strain evidence="7">SC-089</strain>
    </source>
</reference>
<evidence type="ECO:0000256" key="2">
    <source>
        <dbReference type="ARBA" id="ARBA00022723"/>
    </source>
</evidence>
<keyword evidence="7" id="KW-1185">Reference proteome</keyword>
<proteinExistence type="inferred from homology"/>
<gene>
    <name evidence="6" type="ORF">CEY11_16820</name>
</gene>
<dbReference type="AlphaFoldDB" id="A0A225MFD5"/>
<evidence type="ECO:0000313" key="7">
    <source>
        <dbReference type="Proteomes" id="UP000214603"/>
    </source>
</evidence>
<dbReference type="SMART" id="SM00849">
    <property type="entry name" value="Lactamase_B"/>
    <property type="match status" value="1"/>
</dbReference>
<dbReference type="GO" id="GO:0016787">
    <property type="term" value="F:hydrolase activity"/>
    <property type="evidence" value="ECO:0007669"/>
    <property type="project" value="UniProtKB-KW"/>
</dbReference>
<dbReference type="Proteomes" id="UP000214603">
    <property type="component" value="Unassembled WGS sequence"/>
</dbReference>